<dbReference type="eggNOG" id="KOG0444">
    <property type="taxonomic scope" value="Eukaryota"/>
</dbReference>
<evidence type="ECO:0000256" key="1">
    <source>
        <dbReference type="ARBA" id="ARBA00022614"/>
    </source>
</evidence>
<dbReference type="InterPro" id="IPR055414">
    <property type="entry name" value="LRR_R13L4/SHOC2-like"/>
</dbReference>
<accession>D2VVC2</accession>
<evidence type="ECO:0000256" key="2">
    <source>
        <dbReference type="ARBA" id="ARBA00022737"/>
    </source>
</evidence>
<dbReference type="Pfam" id="PF13855">
    <property type="entry name" value="LRR_8"/>
    <property type="match status" value="1"/>
</dbReference>
<dbReference type="InterPro" id="IPR050216">
    <property type="entry name" value="LRR_domain-containing"/>
</dbReference>
<feature type="compositionally biased region" description="Low complexity" evidence="3">
    <location>
        <begin position="186"/>
        <end position="205"/>
    </location>
</feature>
<dbReference type="PANTHER" id="PTHR48051">
    <property type="match status" value="1"/>
</dbReference>
<sequence length="818" mass="92034">MKKRHSTFSTTINHRDLIKSSNFNSLSTSNIQSSSSPILSTTSRKGFRERPLIKFILKQRSKRLQQQGSSEFAGAEVEILKACWRKIEEEEMKDYRENLSNRLGFYFDDEELLAMFGNQLMKDEEELQQRTTMDTTNTEPSSAGGATLDNSSLKSGDSARSLTSFGSDSKLNSPISPNLDKKHLQSTSSTKSSTSFASFSGAPSSLTPSPNIEENKNLSYLYDIHTFPSKLNLIPTMHYNVLDVVELSSVQQIVNITSPSSEIGILKDCTNDSSPTVNIESTTFSLEILDSFITVDSFEDFSNPSYNPLNIRHLYCDYWSNKLEFKQRISKSSLTSNNKKENEKSKNYIPFEELEKCRNCTELKLNNNKIRSLDSKHFTNFAHLTELNLSSNRMSKARLPEDIFSHMPHLQRLSLDYMGLKTLPKSINKLVELTYLSLSFNKLNTFNLLHGKDRHLNDFWPKLTNLEYLNLSGNRLNRFPSEICNCKSLEFLSLSNNRIINEIPKEIENLKKLAILFLNGNKVTALDINRNLEFLENLTHLELGHNPNIHVVPPPVYNLTKLESLCLSHLTISHLSDDIGKLRNLTHLDLYGSKLTGLPKGISQLINLRNLDMRYCRGIKEFPIELFGQKVSSSTITTTSPMKSLTRLSLSYTMIESIPEDISSLQSLQALLVNDCPLLEEIKGIDKLVNLVEFDISRCISLVEPPSDVCERGLAHIRGYLKEKDDGPSIFLKFIGSVFGGNTSNNSSTNKKKLPSPIGTENNLKVEHNELLVASPVPSINSGDDDGDSDSDDEIGASKKKKPSPSGSTVKSLFSFWK</sequence>
<dbReference type="InterPro" id="IPR001611">
    <property type="entry name" value="Leu-rich_rpt"/>
</dbReference>
<dbReference type="SMART" id="SM00369">
    <property type="entry name" value="LRR_TYP"/>
    <property type="match status" value="9"/>
</dbReference>
<feature type="compositionally biased region" description="Polar residues" evidence="3">
    <location>
        <begin position="129"/>
        <end position="141"/>
    </location>
</feature>
<feature type="domain" description="Disease resistance R13L4/SHOC-2-like LRR" evidence="4">
    <location>
        <begin position="459"/>
        <end position="563"/>
    </location>
</feature>
<feature type="region of interest" description="Disordered" evidence="3">
    <location>
        <begin position="127"/>
        <end position="211"/>
    </location>
</feature>
<dbReference type="EMBL" id="GG738901">
    <property type="protein sequence ID" value="EFC39210.1"/>
    <property type="molecule type" value="Genomic_DNA"/>
</dbReference>
<dbReference type="OrthoDB" id="676979at2759"/>
<dbReference type="RefSeq" id="XP_002671954.1">
    <property type="nucleotide sequence ID" value="XM_002671908.1"/>
</dbReference>
<evidence type="ECO:0000256" key="3">
    <source>
        <dbReference type="SAM" id="MobiDB-lite"/>
    </source>
</evidence>
<feature type="region of interest" description="Disordered" evidence="3">
    <location>
        <begin position="775"/>
        <end position="818"/>
    </location>
</feature>
<dbReference type="SMART" id="SM00365">
    <property type="entry name" value="LRR_SD22"/>
    <property type="match status" value="7"/>
</dbReference>
<dbReference type="PROSITE" id="PS51450">
    <property type="entry name" value="LRR"/>
    <property type="match status" value="2"/>
</dbReference>
<dbReference type="AlphaFoldDB" id="D2VVC2"/>
<dbReference type="STRING" id="5762.D2VVC2"/>
<keyword evidence="2" id="KW-0677">Repeat</keyword>
<feature type="compositionally biased region" description="Acidic residues" evidence="3">
    <location>
        <begin position="783"/>
        <end position="795"/>
    </location>
</feature>
<keyword evidence="6" id="KW-1185">Reference proteome</keyword>
<dbReference type="GeneID" id="8858495"/>
<dbReference type="Gene3D" id="3.80.10.10">
    <property type="entry name" value="Ribonuclease Inhibitor"/>
    <property type="match status" value="3"/>
</dbReference>
<dbReference type="KEGG" id="ngr:NAEGRDRAFT_81357"/>
<protein>
    <submittedName>
        <fullName evidence="5">LRR domain-containing protein</fullName>
    </submittedName>
</protein>
<evidence type="ECO:0000313" key="6">
    <source>
        <dbReference type="Proteomes" id="UP000006671"/>
    </source>
</evidence>
<gene>
    <name evidence="5" type="ORF">NAEGRDRAFT_81357</name>
</gene>
<dbReference type="InterPro" id="IPR032675">
    <property type="entry name" value="LRR_dom_sf"/>
</dbReference>
<name>D2VVC2_NAEGR</name>
<feature type="compositionally biased region" description="Polar residues" evidence="3">
    <location>
        <begin position="148"/>
        <end position="176"/>
    </location>
</feature>
<dbReference type="Pfam" id="PF23598">
    <property type="entry name" value="LRR_14"/>
    <property type="match status" value="1"/>
</dbReference>
<dbReference type="InParanoid" id="D2VVC2"/>
<organism evidence="6">
    <name type="scientific">Naegleria gruberi</name>
    <name type="common">Amoeba</name>
    <dbReference type="NCBI Taxonomy" id="5762"/>
    <lineage>
        <taxon>Eukaryota</taxon>
        <taxon>Discoba</taxon>
        <taxon>Heterolobosea</taxon>
        <taxon>Tetramitia</taxon>
        <taxon>Eutetramitia</taxon>
        <taxon>Vahlkampfiidae</taxon>
        <taxon>Naegleria</taxon>
    </lineage>
</organism>
<dbReference type="Proteomes" id="UP000006671">
    <property type="component" value="Unassembled WGS sequence"/>
</dbReference>
<dbReference type="VEuPathDB" id="AmoebaDB:NAEGRDRAFT_81357"/>
<dbReference type="PANTHER" id="PTHR48051:SF1">
    <property type="entry name" value="RAS SUPPRESSOR PROTEIN 1"/>
    <property type="match status" value="1"/>
</dbReference>
<dbReference type="InterPro" id="IPR003591">
    <property type="entry name" value="Leu-rich_rpt_typical-subtyp"/>
</dbReference>
<keyword evidence="1" id="KW-0433">Leucine-rich repeat</keyword>
<evidence type="ECO:0000313" key="5">
    <source>
        <dbReference type="EMBL" id="EFC39210.1"/>
    </source>
</evidence>
<dbReference type="GO" id="GO:0005737">
    <property type="term" value="C:cytoplasm"/>
    <property type="evidence" value="ECO:0007669"/>
    <property type="project" value="TreeGrafter"/>
</dbReference>
<reference evidence="5 6" key="1">
    <citation type="journal article" date="2010" name="Cell">
        <title>The genome of Naegleria gruberi illuminates early eukaryotic versatility.</title>
        <authorList>
            <person name="Fritz-Laylin L.K."/>
            <person name="Prochnik S.E."/>
            <person name="Ginger M.L."/>
            <person name="Dacks J.B."/>
            <person name="Carpenter M.L."/>
            <person name="Field M.C."/>
            <person name="Kuo A."/>
            <person name="Paredez A."/>
            <person name="Chapman J."/>
            <person name="Pham J."/>
            <person name="Shu S."/>
            <person name="Neupane R."/>
            <person name="Cipriano M."/>
            <person name="Mancuso J."/>
            <person name="Tu H."/>
            <person name="Salamov A."/>
            <person name="Lindquist E."/>
            <person name="Shapiro H."/>
            <person name="Lucas S."/>
            <person name="Grigoriev I.V."/>
            <person name="Cande W.Z."/>
            <person name="Fulton C."/>
            <person name="Rokhsar D.S."/>
            <person name="Dawson S.C."/>
        </authorList>
    </citation>
    <scope>NUCLEOTIDE SEQUENCE [LARGE SCALE GENOMIC DNA]</scope>
    <source>
        <strain evidence="5 6">NEG-M</strain>
    </source>
</reference>
<proteinExistence type="predicted"/>
<evidence type="ECO:0000259" key="4">
    <source>
        <dbReference type="Pfam" id="PF23598"/>
    </source>
</evidence>
<dbReference type="SUPFAM" id="SSF52058">
    <property type="entry name" value="L domain-like"/>
    <property type="match status" value="1"/>
</dbReference>